<reference evidence="1" key="1">
    <citation type="journal article" date="2020" name="Stud. Mycol.">
        <title>101 Dothideomycetes genomes: a test case for predicting lifestyles and emergence of pathogens.</title>
        <authorList>
            <person name="Haridas S."/>
            <person name="Albert R."/>
            <person name="Binder M."/>
            <person name="Bloem J."/>
            <person name="Labutti K."/>
            <person name="Salamov A."/>
            <person name="Andreopoulos B."/>
            <person name="Baker S."/>
            <person name="Barry K."/>
            <person name="Bills G."/>
            <person name="Bluhm B."/>
            <person name="Cannon C."/>
            <person name="Castanera R."/>
            <person name="Culley D."/>
            <person name="Daum C."/>
            <person name="Ezra D."/>
            <person name="Gonzalez J."/>
            <person name="Henrissat B."/>
            <person name="Kuo A."/>
            <person name="Liang C."/>
            <person name="Lipzen A."/>
            <person name="Lutzoni F."/>
            <person name="Magnuson J."/>
            <person name="Mondo S."/>
            <person name="Nolan M."/>
            <person name="Ohm R."/>
            <person name="Pangilinan J."/>
            <person name="Park H.-J."/>
            <person name="Ramirez L."/>
            <person name="Alfaro M."/>
            <person name="Sun H."/>
            <person name="Tritt A."/>
            <person name="Yoshinaga Y."/>
            <person name="Zwiers L.-H."/>
            <person name="Turgeon B."/>
            <person name="Goodwin S."/>
            <person name="Spatafora J."/>
            <person name="Crous P."/>
            <person name="Grigoriev I."/>
        </authorList>
    </citation>
    <scope>NUCLEOTIDE SEQUENCE</scope>
    <source>
        <strain evidence="1">CBS 107.79</strain>
    </source>
</reference>
<proteinExistence type="predicted"/>
<sequence>MSGPSGFAPDDPIGASLSAIDASLRPVATAPKNLGSLGGKTPAEKKGDRITCCKIMVSTIIASIADFSKTYEAAKSLDPFLKRVMSSMTGYRKYFHVVLLRYDRNRDVVQGDWVTTRMDMLERQLRICTHGTPITWCHTIALWSGSLETPGDYLAAATTGQRGKYLKSRRSYHGIVSSSVVKRRKGPGCAHHIGNQCLCPITTGNRQPSSESALTCIVSKTPCSKEAAF</sequence>
<accession>A0A6A5URI2</accession>
<gene>
    <name evidence="1" type="ORF">BU23DRAFT_573045</name>
</gene>
<dbReference type="Proteomes" id="UP000800036">
    <property type="component" value="Unassembled WGS sequence"/>
</dbReference>
<keyword evidence="2" id="KW-1185">Reference proteome</keyword>
<protein>
    <submittedName>
        <fullName evidence="1">Uncharacterized protein</fullName>
    </submittedName>
</protein>
<name>A0A6A5URI2_9PLEO</name>
<organism evidence="1 2">
    <name type="scientific">Bimuria novae-zelandiae CBS 107.79</name>
    <dbReference type="NCBI Taxonomy" id="1447943"/>
    <lineage>
        <taxon>Eukaryota</taxon>
        <taxon>Fungi</taxon>
        <taxon>Dikarya</taxon>
        <taxon>Ascomycota</taxon>
        <taxon>Pezizomycotina</taxon>
        <taxon>Dothideomycetes</taxon>
        <taxon>Pleosporomycetidae</taxon>
        <taxon>Pleosporales</taxon>
        <taxon>Massarineae</taxon>
        <taxon>Didymosphaeriaceae</taxon>
        <taxon>Bimuria</taxon>
    </lineage>
</organism>
<dbReference type="AlphaFoldDB" id="A0A6A5URI2"/>
<evidence type="ECO:0000313" key="2">
    <source>
        <dbReference type="Proteomes" id="UP000800036"/>
    </source>
</evidence>
<dbReference type="EMBL" id="ML976730">
    <property type="protein sequence ID" value="KAF1967561.1"/>
    <property type="molecule type" value="Genomic_DNA"/>
</dbReference>
<evidence type="ECO:0000313" key="1">
    <source>
        <dbReference type="EMBL" id="KAF1967561.1"/>
    </source>
</evidence>